<evidence type="ECO:0000256" key="3">
    <source>
        <dbReference type="ARBA" id="ARBA00004496"/>
    </source>
</evidence>
<dbReference type="GO" id="GO:0000287">
    <property type="term" value="F:magnesium ion binding"/>
    <property type="evidence" value="ECO:0007669"/>
    <property type="project" value="TreeGrafter"/>
</dbReference>
<dbReference type="EMBL" id="CACRSY010000009">
    <property type="protein sequence ID" value="VYT00562.1"/>
    <property type="molecule type" value="Genomic_DNA"/>
</dbReference>
<evidence type="ECO:0000313" key="18">
    <source>
        <dbReference type="EMBL" id="VYT00562.1"/>
    </source>
</evidence>
<dbReference type="InterPro" id="IPR005904">
    <property type="entry name" value="Hxn_phspho_trans"/>
</dbReference>
<evidence type="ECO:0000256" key="16">
    <source>
        <dbReference type="RuleBase" id="RU364099"/>
    </source>
</evidence>
<keyword evidence="7 16" id="KW-0963">Cytoplasm</keyword>
<dbReference type="SUPFAM" id="SSF53271">
    <property type="entry name" value="PRTase-like"/>
    <property type="match status" value="1"/>
</dbReference>
<evidence type="ECO:0000256" key="7">
    <source>
        <dbReference type="ARBA" id="ARBA00022490"/>
    </source>
</evidence>
<evidence type="ECO:0000256" key="5">
    <source>
        <dbReference type="ARBA" id="ARBA00004676"/>
    </source>
</evidence>
<comment type="pathway">
    <text evidence="5">Purine metabolism; GMP biosynthesis via salvage pathway; GMP from guanine: step 1/1.</text>
</comment>
<accession>A0A6N2T7N9</accession>
<dbReference type="EC" id="2.4.2.8" evidence="16"/>
<evidence type="ECO:0000256" key="10">
    <source>
        <dbReference type="ARBA" id="ARBA00022723"/>
    </source>
</evidence>
<dbReference type="PANTHER" id="PTHR43340">
    <property type="entry name" value="HYPOXANTHINE-GUANINE PHOSPHORIBOSYLTRANSFERASE"/>
    <property type="match status" value="1"/>
</dbReference>
<dbReference type="UniPathway" id="UPA00591">
    <property type="reaction ID" value="UER00648"/>
</dbReference>
<dbReference type="InterPro" id="IPR000836">
    <property type="entry name" value="PRTase_dom"/>
</dbReference>
<dbReference type="GO" id="GO:0005829">
    <property type="term" value="C:cytosol"/>
    <property type="evidence" value="ECO:0007669"/>
    <property type="project" value="TreeGrafter"/>
</dbReference>
<dbReference type="RefSeq" id="WP_156342273.1">
    <property type="nucleotide sequence ID" value="NZ_CACRSY010000009.1"/>
</dbReference>
<dbReference type="PANTHER" id="PTHR43340:SF1">
    <property type="entry name" value="HYPOXANTHINE PHOSPHORIBOSYLTRANSFERASE"/>
    <property type="match status" value="1"/>
</dbReference>
<evidence type="ECO:0000256" key="1">
    <source>
        <dbReference type="ARBA" id="ARBA00001946"/>
    </source>
</evidence>
<evidence type="ECO:0000256" key="2">
    <source>
        <dbReference type="ARBA" id="ARBA00002049"/>
    </source>
</evidence>
<dbReference type="Gene3D" id="3.40.50.2020">
    <property type="match status" value="1"/>
</dbReference>
<dbReference type="AlphaFoldDB" id="A0A6N2T7N9"/>
<keyword evidence="11 16" id="KW-0660">Purine salvage</keyword>
<comment type="similarity">
    <text evidence="6 16">Belongs to the purine/pyrimidine phosphoribosyltransferase family.</text>
</comment>
<keyword evidence="8 16" id="KW-0328">Glycosyltransferase</keyword>
<comment type="pathway">
    <text evidence="4 16">Purine metabolism; IMP biosynthesis via salvage pathway; IMP from hypoxanthine: step 1/1.</text>
</comment>
<dbReference type="GO" id="GO:0052657">
    <property type="term" value="F:guanine phosphoribosyltransferase activity"/>
    <property type="evidence" value="ECO:0007669"/>
    <property type="project" value="UniProtKB-ARBA"/>
</dbReference>
<dbReference type="FunFam" id="3.40.50.2020:FF:000006">
    <property type="entry name" value="Hypoxanthine phosphoribosyltransferase"/>
    <property type="match status" value="1"/>
</dbReference>
<comment type="cofactor">
    <cofactor evidence="1 16">
        <name>Mg(2+)</name>
        <dbReference type="ChEBI" id="CHEBI:18420"/>
    </cofactor>
</comment>
<dbReference type="GO" id="GO:0032263">
    <property type="term" value="P:GMP salvage"/>
    <property type="evidence" value="ECO:0007669"/>
    <property type="project" value="TreeGrafter"/>
</dbReference>
<evidence type="ECO:0000259" key="17">
    <source>
        <dbReference type="Pfam" id="PF00156"/>
    </source>
</evidence>
<name>A0A6N2T7N9_BLAHA</name>
<reference evidence="18" key="1">
    <citation type="submission" date="2019-11" db="EMBL/GenBank/DDBJ databases">
        <authorList>
            <person name="Feng L."/>
        </authorList>
    </citation>
    <scope>NUCLEOTIDE SEQUENCE</scope>
    <source>
        <strain evidence="18">BhanseniiLFYP23</strain>
    </source>
</reference>
<keyword evidence="13 16" id="KW-0460">Magnesium</keyword>
<dbReference type="GO" id="GO:0006178">
    <property type="term" value="P:guanine salvage"/>
    <property type="evidence" value="ECO:0007669"/>
    <property type="project" value="TreeGrafter"/>
</dbReference>
<evidence type="ECO:0000256" key="13">
    <source>
        <dbReference type="ARBA" id="ARBA00022842"/>
    </source>
</evidence>
<keyword evidence="10 16" id="KW-0479">Metal-binding</keyword>
<keyword evidence="12 16" id="KW-0547">Nucleotide-binding</keyword>
<feature type="domain" description="Phosphoribosyltransferase" evidence="17">
    <location>
        <begin position="11"/>
        <end position="158"/>
    </location>
</feature>
<dbReference type="InterPro" id="IPR029057">
    <property type="entry name" value="PRTase-like"/>
</dbReference>
<evidence type="ECO:0000256" key="9">
    <source>
        <dbReference type="ARBA" id="ARBA00022679"/>
    </source>
</evidence>
<dbReference type="Pfam" id="PF00156">
    <property type="entry name" value="Pribosyltran"/>
    <property type="match status" value="1"/>
</dbReference>
<evidence type="ECO:0000256" key="4">
    <source>
        <dbReference type="ARBA" id="ARBA00004669"/>
    </source>
</evidence>
<comment type="catalytic activity">
    <reaction evidence="15">
        <text>IMP + diphosphate = hypoxanthine + 5-phospho-alpha-D-ribose 1-diphosphate</text>
        <dbReference type="Rhea" id="RHEA:17973"/>
        <dbReference type="ChEBI" id="CHEBI:17368"/>
        <dbReference type="ChEBI" id="CHEBI:33019"/>
        <dbReference type="ChEBI" id="CHEBI:58017"/>
        <dbReference type="ChEBI" id="CHEBI:58053"/>
        <dbReference type="EC" id="2.4.2.8"/>
    </reaction>
    <physiologicalReaction direction="right-to-left" evidence="15">
        <dbReference type="Rhea" id="RHEA:17975"/>
    </physiologicalReaction>
</comment>
<dbReference type="GO" id="GO:0000166">
    <property type="term" value="F:nucleotide binding"/>
    <property type="evidence" value="ECO:0007669"/>
    <property type="project" value="UniProtKB-KW"/>
</dbReference>
<proteinExistence type="inferred from homology"/>
<evidence type="ECO:0000256" key="12">
    <source>
        <dbReference type="ARBA" id="ARBA00022741"/>
    </source>
</evidence>
<evidence type="ECO:0000256" key="14">
    <source>
        <dbReference type="ARBA" id="ARBA00048811"/>
    </source>
</evidence>
<organism evidence="18">
    <name type="scientific">Blautia hansenii</name>
    <name type="common">Ruminococcus hansenii</name>
    <dbReference type="NCBI Taxonomy" id="1322"/>
    <lineage>
        <taxon>Bacteria</taxon>
        <taxon>Bacillati</taxon>
        <taxon>Bacillota</taxon>
        <taxon>Clostridia</taxon>
        <taxon>Lachnospirales</taxon>
        <taxon>Lachnospiraceae</taxon>
        <taxon>Blautia</taxon>
    </lineage>
</organism>
<evidence type="ECO:0000256" key="8">
    <source>
        <dbReference type="ARBA" id="ARBA00022676"/>
    </source>
</evidence>
<evidence type="ECO:0000256" key="11">
    <source>
        <dbReference type="ARBA" id="ARBA00022726"/>
    </source>
</evidence>
<evidence type="ECO:0000256" key="6">
    <source>
        <dbReference type="ARBA" id="ARBA00008391"/>
    </source>
</evidence>
<comment type="subcellular location">
    <subcellularLocation>
        <location evidence="3 16">Cytoplasm</location>
    </subcellularLocation>
</comment>
<dbReference type="CDD" id="cd06223">
    <property type="entry name" value="PRTases_typeI"/>
    <property type="match status" value="1"/>
</dbReference>
<gene>
    <name evidence="18" type="primary">hpt</name>
    <name evidence="18" type="ORF">BHLFYP23_02429</name>
</gene>
<dbReference type="NCBIfam" id="TIGR01203">
    <property type="entry name" value="HGPRTase"/>
    <property type="match status" value="1"/>
</dbReference>
<dbReference type="InterPro" id="IPR050408">
    <property type="entry name" value="HGPRT"/>
</dbReference>
<protein>
    <recommendedName>
        <fullName evidence="16">Hypoxanthine phosphoribosyltransferase</fullName>
        <ecNumber evidence="16">2.4.2.8</ecNumber>
    </recommendedName>
</protein>
<dbReference type="GO" id="GO:0004422">
    <property type="term" value="F:hypoxanthine phosphoribosyltransferase activity"/>
    <property type="evidence" value="ECO:0007669"/>
    <property type="project" value="InterPro"/>
</dbReference>
<dbReference type="GO" id="GO:0032264">
    <property type="term" value="P:IMP salvage"/>
    <property type="evidence" value="ECO:0007669"/>
    <property type="project" value="UniProtKB-UniPathway"/>
</dbReference>
<dbReference type="GO" id="GO:0046100">
    <property type="term" value="P:hypoxanthine metabolic process"/>
    <property type="evidence" value="ECO:0007669"/>
    <property type="project" value="TreeGrafter"/>
</dbReference>
<evidence type="ECO:0000256" key="15">
    <source>
        <dbReference type="ARBA" id="ARBA00049402"/>
    </source>
</evidence>
<keyword evidence="9 16" id="KW-0808">Transferase</keyword>
<comment type="catalytic activity">
    <reaction evidence="14">
        <text>GMP + diphosphate = guanine + 5-phospho-alpha-D-ribose 1-diphosphate</text>
        <dbReference type="Rhea" id="RHEA:25424"/>
        <dbReference type="ChEBI" id="CHEBI:16235"/>
        <dbReference type="ChEBI" id="CHEBI:33019"/>
        <dbReference type="ChEBI" id="CHEBI:58017"/>
        <dbReference type="ChEBI" id="CHEBI:58115"/>
        <dbReference type="EC" id="2.4.2.8"/>
    </reaction>
    <physiologicalReaction direction="right-to-left" evidence="14">
        <dbReference type="Rhea" id="RHEA:25426"/>
    </physiologicalReaction>
</comment>
<dbReference type="GO" id="GO:0006166">
    <property type="term" value="P:purine ribonucleoside salvage"/>
    <property type="evidence" value="ECO:0007669"/>
    <property type="project" value="UniProtKB-KW"/>
</dbReference>
<comment type="function">
    <text evidence="2">Purine salvage pathway enzyme that catalyzes the transfer of the ribosyl-5-phosphate group from 5-phospho-alpha-D-ribose 1-diphosphate (PRPP) to the N9 position of the 6-oxopurines hypoxanthine and guanine to form the corresponding ribonucleotides IMP (inosine 5'-monophosphate) and GMP (guanosine 5'-monophosphate), with the release of PPi.</text>
</comment>
<sequence length="174" mass="19678">MSEKIRVLLSEEEVGKKIREIGEQISKDYEGKTVHLICVLKGGVFFTCELAKRITVPVTMDFMSVSSYGDETSSSGVVRIVKDLDETIEGKDVLVVEDIIDSGRTLSHLLEILKQRNPKSLRLCTLLDKPERRVKNVDVDYVCFNIPDEFVVGYGLDYAQKYRNLPYIGVVELS</sequence>